<reference evidence="1 2" key="1">
    <citation type="journal article" date="2015" name="Proc. Natl. Acad. Sci. U.S.A.">
        <title>Expanded metabolic versatility of ubiquitous nitrite-oxidizing bacteria from the genus Nitrospira.</title>
        <authorList>
            <person name="Koch H."/>
            <person name="Lucker S."/>
            <person name="Albertsen M."/>
            <person name="Kitzinger K."/>
            <person name="Herbold C."/>
            <person name="Spieck E."/>
            <person name="Nielsen P.H."/>
            <person name="Wagner M."/>
            <person name="Daims H."/>
        </authorList>
    </citation>
    <scope>NUCLEOTIDE SEQUENCE [LARGE SCALE GENOMIC DNA]</scope>
    <source>
        <strain evidence="1 2">NSP M-1</strain>
    </source>
</reference>
<proteinExistence type="predicted"/>
<dbReference type="STRING" id="42253.NITMOv2_4100"/>
<organism evidence="1 2">
    <name type="scientific">Nitrospira moscoviensis</name>
    <dbReference type="NCBI Taxonomy" id="42253"/>
    <lineage>
        <taxon>Bacteria</taxon>
        <taxon>Pseudomonadati</taxon>
        <taxon>Nitrospirota</taxon>
        <taxon>Nitrospiria</taxon>
        <taxon>Nitrospirales</taxon>
        <taxon>Nitrospiraceae</taxon>
        <taxon>Nitrospira</taxon>
    </lineage>
</organism>
<gene>
    <name evidence="1" type="ORF">NITMOv2_4100</name>
</gene>
<dbReference type="AlphaFoldDB" id="A0A0K2GIP8"/>
<protein>
    <submittedName>
        <fullName evidence="1">Uncharacterized protein</fullName>
    </submittedName>
</protein>
<dbReference type="KEGG" id="nmv:NITMOv2_4100"/>
<evidence type="ECO:0000313" key="1">
    <source>
        <dbReference type="EMBL" id="ALA60482.1"/>
    </source>
</evidence>
<dbReference type="PATRIC" id="fig|42253.5.peg.4048"/>
<dbReference type="EMBL" id="CP011801">
    <property type="protein sequence ID" value="ALA60482.1"/>
    <property type="molecule type" value="Genomic_DNA"/>
</dbReference>
<accession>A0A0K2GIP8</accession>
<keyword evidence="2" id="KW-1185">Reference proteome</keyword>
<dbReference type="OrthoDB" id="9805695at2"/>
<sequence length="80" mass="9284">MHCTRCRGLMVQDHFMDFEGTSGYTWARSWRCMNCGHVYDSIIRQNRQVKPEPALIPAGEPDYQDDEVHLGHESYLARVA</sequence>
<dbReference type="RefSeq" id="WP_145976429.1">
    <property type="nucleotide sequence ID" value="NZ_CP011801.1"/>
</dbReference>
<evidence type="ECO:0000313" key="2">
    <source>
        <dbReference type="Proteomes" id="UP000069205"/>
    </source>
</evidence>
<dbReference type="Proteomes" id="UP000069205">
    <property type="component" value="Chromosome"/>
</dbReference>
<name>A0A0K2GIP8_NITMO</name>